<dbReference type="GO" id="GO:0046872">
    <property type="term" value="F:metal ion binding"/>
    <property type="evidence" value="ECO:0007669"/>
    <property type="project" value="UniProtKB-KW"/>
</dbReference>
<dbReference type="EMBL" id="FTMC01000001">
    <property type="protein sequence ID" value="SIP87186.1"/>
    <property type="molecule type" value="Genomic_DNA"/>
</dbReference>
<sequence length="286" mass="30861">MQRVSPHSLREAFRALLASDACYHCASVFDPMSARMAGDLGFEVGILGGSVASLEVLAAPDIALITLSEFVEQAARIGRVATLPVLADADHGYGNALNVMRTVTELERNGIAALTIEDTVLPARFGGKAVDLIGIDEAVGKLKAALEARIDPALSILARTNAGSGLEETITRARAYQAAGVDGICLVGIEDFEHLEQIVPHIDIPKMLITYGNPKLRDQARLARLGVRIVVSGHAAYYAALKATYDCLREQRRIDTGVLETKELVARYSEAEQYAAWAENYLKVRS</sequence>
<evidence type="ECO:0000313" key="4">
    <source>
        <dbReference type="Proteomes" id="UP000030980"/>
    </source>
</evidence>
<dbReference type="InterPro" id="IPR015813">
    <property type="entry name" value="Pyrv/PenolPyrv_kinase-like_dom"/>
</dbReference>
<dbReference type="EMBL" id="JTAK01000004">
    <property type="protein sequence ID" value="KHO64463.1"/>
    <property type="molecule type" value="Genomic_DNA"/>
</dbReference>
<proteinExistence type="predicted"/>
<dbReference type="STRING" id="706570.PT85_09635"/>
<evidence type="ECO:0000313" key="3">
    <source>
        <dbReference type="EMBL" id="SIP87186.1"/>
    </source>
</evidence>
<dbReference type="Proteomes" id="UP000030980">
    <property type="component" value="Unassembled WGS sequence"/>
</dbReference>
<dbReference type="InterPro" id="IPR040442">
    <property type="entry name" value="Pyrv_kinase-like_dom_sf"/>
</dbReference>
<keyword evidence="4" id="KW-1185">Reference proteome</keyword>
<dbReference type="Pfam" id="PF13714">
    <property type="entry name" value="PEP_mutase"/>
    <property type="match status" value="1"/>
</dbReference>
<reference evidence="2 4" key="1">
    <citation type="submission" date="2014-11" db="EMBL/GenBank/DDBJ databases">
        <title>Genome sequence of Pseudomonas tuomuerensis JCM 14085.</title>
        <authorList>
            <person name="Shin S.-K."/>
            <person name="Yi H."/>
        </authorList>
    </citation>
    <scope>NUCLEOTIDE SEQUENCE [LARGE SCALE GENOMIC DNA]</scope>
    <source>
        <strain evidence="2 4">JCM 14085</strain>
    </source>
</reference>
<evidence type="ECO:0000313" key="5">
    <source>
        <dbReference type="Proteomes" id="UP000186079"/>
    </source>
</evidence>
<dbReference type="PANTHER" id="PTHR42905">
    <property type="entry name" value="PHOSPHOENOLPYRUVATE CARBOXYLASE"/>
    <property type="match status" value="1"/>
</dbReference>
<accession>A0A0B2DDT5</accession>
<protein>
    <submittedName>
        <fullName evidence="3">Carboxyvinyl-carboxyphosphonate phosphorylmutase</fullName>
    </submittedName>
    <submittedName>
        <fullName evidence="2">Oxaloacetate decarboxylase</fullName>
    </submittedName>
</protein>
<dbReference type="SUPFAM" id="SSF51621">
    <property type="entry name" value="Phosphoenolpyruvate/pyruvate domain"/>
    <property type="match status" value="1"/>
</dbReference>
<dbReference type="InterPro" id="IPR039556">
    <property type="entry name" value="ICL/PEPM"/>
</dbReference>
<evidence type="ECO:0000313" key="2">
    <source>
        <dbReference type="EMBL" id="KHO64463.1"/>
    </source>
</evidence>
<keyword evidence="1" id="KW-0479">Metal-binding</keyword>
<gene>
    <name evidence="2" type="ORF">PT85_09635</name>
    <name evidence="3" type="ORF">SAMN05421672_101103</name>
</gene>
<name>A0A0B2DDT5_9PSED</name>
<dbReference type="Gene3D" id="3.20.20.60">
    <property type="entry name" value="Phosphoenolpyruvate-binding domains"/>
    <property type="match status" value="1"/>
</dbReference>
<dbReference type="CDD" id="cd00377">
    <property type="entry name" value="ICL_PEPM"/>
    <property type="match status" value="1"/>
</dbReference>
<dbReference type="PANTHER" id="PTHR42905:SF3">
    <property type="entry name" value="OXALOACETATE DECARBOXYLASE"/>
    <property type="match status" value="1"/>
</dbReference>
<evidence type="ECO:0000256" key="1">
    <source>
        <dbReference type="ARBA" id="ARBA00022723"/>
    </source>
</evidence>
<dbReference type="GO" id="GO:0019629">
    <property type="term" value="P:propionate catabolic process, 2-methylcitrate cycle"/>
    <property type="evidence" value="ECO:0007669"/>
    <property type="project" value="TreeGrafter"/>
</dbReference>
<accession>A0A0B3BIZ8</accession>
<organism evidence="2 4">
    <name type="scientific">Pseudomonas flexibilis</name>
    <dbReference type="NCBI Taxonomy" id="706570"/>
    <lineage>
        <taxon>Bacteria</taxon>
        <taxon>Pseudomonadati</taxon>
        <taxon>Pseudomonadota</taxon>
        <taxon>Gammaproteobacteria</taxon>
        <taxon>Pseudomonadales</taxon>
        <taxon>Pseudomonadaceae</taxon>
        <taxon>Pseudomonas</taxon>
    </lineage>
</organism>
<reference evidence="3 5" key="2">
    <citation type="submission" date="2017-01" db="EMBL/GenBank/DDBJ databases">
        <authorList>
            <person name="Mah S.A."/>
            <person name="Swanson W.J."/>
            <person name="Moy G.W."/>
            <person name="Vacquier V.D."/>
        </authorList>
    </citation>
    <scope>NUCLEOTIDE SEQUENCE [LARGE SCALE GENOMIC DNA]</scope>
    <source>
        <strain evidence="3 5">ATCC 29606</strain>
    </source>
</reference>
<dbReference type="AlphaFoldDB" id="A0A0B2DDT5"/>
<dbReference type="RefSeq" id="WP_027591577.1">
    <property type="nucleotide sequence ID" value="NZ_FMUP01000002.1"/>
</dbReference>
<dbReference type="OrthoDB" id="9771433at2"/>
<dbReference type="GO" id="GO:0046421">
    <property type="term" value="F:methylisocitrate lyase activity"/>
    <property type="evidence" value="ECO:0007669"/>
    <property type="project" value="TreeGrafter"/>
</dbReference>
<dbReference type="PATRIC" id="fig|706570.3.peg.223"/>
<dbReference type="Proteomes" id="UP000186079">
    <property type="component" value="Unassembled WGS sequence"/>
</dbReference>